<dbReference type="RefSeq" id="WP_076346150.1">
    <property type="nucleotide sequence ID" value="NZ_CP019082.1"/>
</dbReference>
<evidence type="ECO:0000313" key="1">
    <source>
        <dbReference type="EMBL" id="APW61070.1"/>
    </source>
</evidence>
<organism evidence="1 2">
    <name type="scientific">Paludisphaera borealis</name>
    <dbReference type="NCBI Taxonomy" id="1387353"/>
    <lineage>
        <taxon>Bacteria</taxon>
        <taxon>Pseudomonadati</taxon>
        <taxon>Planctomycetota</taxon>
        <taxon>Planctomycetia</taxon>
        <taxon>Isosphaerales</taxon>
        <taxon>Isosphaeraceae</taxon>
        <taxon>Paludisphaera</taxon>
    </lineage>
</organism>
<dbReference type="Pfam" id="PF04343">
    <property type="entry name" value="DUF488"/>
    <property type="match status" value="1"/>
</dbReference>
<dbReference type="OrthoDB" id="9789109at2"/>
<dbReference type="STRING" id="1387353.BSF38_02573"/>
<dbReference type="AlphaFoldDB" id="A0A1U7CQ48"/>
<name>A0A1U7CQ48_9BACT</name>
<gene>
    <name evidence="1" type="ORF">BSF38_02573</name>
</gene>
<sequence length="143" mass="16114">MPERREFFTIGYGGRPPEEFVGLLSAHGVKTVADVRIRPERASMGAYTKARTPDKGIEKLLGDRGIGYRSILELGNVFLDRGDWPVIYHDLMERAGDLLVARLVDLPGPFCLLCAEKRVADCHRRIIADYLVAHRGWAVEHIE</sequence>
<dbReference type="PANTHER" id="PTHR39337">
    <property type="entry name" value="BLR5642 PROTEIN"/>
    <property type="match status" value="1"/>
</dbReference>
<keyword evidence="2" id="KW-1185">Reference proteome</keyword>
<protein>
    <recommendedName>
        <fullName evidence="3">DUF488 domain-containing protein</fullName>
    </recommendedName>
</protein>
<dbReference type="KEGG" id="pbor:BSF38_02573"/>
<evidence type="ECO:0000313" key="2">
    <source>
        <dbReference type="Proteomes" id="UP000186309"/>
    </source>
</evidence>
<dbReference type="EMBL" id="CP019082">
    <property type="protein sequence ID" value="APW61070.1"/>
    <property type="molecule type" value="Genomic_DNA"/>
</dbReference>
<dbReference type="Proteomes" id="UP000186309">
    <property type="component" value="Chromosome"/>
</dbReference>
<reference evidence="2" key="1">
    <citation type="submission" date="2016-12" db="EMBL/GenBank/DDBJ databases">
        <title>Comparative genomics of four Isosphaeraceae planctomycetes: a common pool of plasmids and glycoside hydrolase genes.</title>
        <authorList>
            <person name="Ivanova A."/>
        </authorList>
    </citation>
    <scope>NUCLEOTIDE SEQUENCE [LARGE SCALE GENOMIC DNA]</scope>
    <source>
        <strain evidence="2">PX4</strain>
    </source>
</reference>
<proteinExistence type="predicted"/>
<dbReference type="PANTHER" id="PTHR39337:SF1">
    <property type="entry name" value="BLR5642 PROTEIN"/>
    <property type="match status" value="1"/>
</dbReference>
<accession>A0A1U7CQ48</accession>
<evidence type="ECO:0008006" key="3">
    <source>
        <dbReference type="Google" id="ProtNLM"/>
    </source>
</evidence>
<dbReference type="InterPro" id="IPR007438">
    <property type="entry name" value="DUF488"/>
</dbReference>